<feature type="domain" description="Paired" evidence="8">
    <location>
        <begin position="1"/>
        <end position="99"/>
    </location>
</feature>
<comment type="subcellular location">
    <subcellularLocation>
        <location evidence="1">Nucleus</location>
    </subcellularLocation>
</comment>
<keyword evidence="2" id="KW-0217">Developmental protein</keyword>
<evidence type="ECO:0000256" key="4">
    <source>
        <dbReference type="ARBA" id="ARBA00023015"/>
    </source>
</evidence>
<evidence type="ECO:0000256" key="5">
    <source>
        <dbReference type="ARBA" id="ARBA00023125"/>
    </source>
</evidence>
<accession>A0A493TTP1</accession>
<dbReference type="GeneTree" id="ENSGT00960000191690"/>
<keyword evidence="5" id="KW-0238">DNA-binding</keyword>
<name>A0A493TTP1_ANAPP</name>
<evidence type="ECO:0000256" key="6">
    <source>
        <dbReference type="ARBA" id="ARBA00023163"/>
    </source>
</evidence>
<evidence type="ECO:0000256" key="3">
    <source>
        <dbReference type="ARBA" id="ARBA00022724"/>
    </source>
</evidence>
<dbReference type="STRING" id="8840.ENSAPLP00000029252"/>
<evidence type="ECO:0000313" key="10">
    <source>
        <dbReference type="Proteomes" id="UP000016666"/>
    </source>
</evidence>
<keyword evidence="7" id="KW-0539">Nucleus</keyword>
<reference evidence="10" key="1">
    <citation type="submission" date="2017-10" db="EMBL/GenBank/DDBJ databases">
        <title>A new Pekin duck reference genome.</title>
        <authorList>
            <person name="Hou Z.-C."/>
            <person name="Zhou Z.-K."/>
            <person name="Zhu F."/>
            <person name="Hou S.-S."/>
        </authorList>
    </citation>
    <scope>NUCLEOTIDE SEQUENCE [LARGE SCALE GENOMIC DNA]</scope>
</reference>
<keyword evidence="4" id="KW-0805">Transcription regulation</keyword>
<dbReference type="Proteomes" id="UP000016666">
    <property type="component" value="Unassembled WGS sequence"/>
</dbReference>
<dbReference type="InterPro" id="IPR043565">
    <property type="entry name" value="PAX_fam"/>
</dbReference>
<dbReference type="InterPro" id="IPR001523">
    <property type="entry name" value="Paired_dom"/>
</dbReference>
<dbReference type="SUPFAM" id="SSF46689">
    <property type="entry name" value="Homeodomain-like"/>
    <property type="match status" value="1"/>
</dbReference>
<evidence type="ECO:0000256" key="1">
    <source>
        <dbReference type="ARBA" id="ARBA00004123"/>
    </source>
</evidence>
<dbReference type="AlphaFoldDB" id="A0A493TTP1"/>
<dbReference type="Ensembl" id="ENSAPLT00000034532.1">
    <property type="protein sequence ID" value="ENSAPLP00000029252.1"/>
    <property type="gene ID" value="ENSAPLG00000025725.1"/>
</dbReference>
<protein>
    <recommendedName>
        <fullName evidence="8">Paired domain-containing protein</fullName>
    </recommendedName>
</protein>
<dbReference type="PROSITE" id="PS51057">
    <property type="entry name" value="PAIRED_2"/>
    <property type="match status" value="1"/>
</dbReference>
<dbReference type="Pfam" id="PF00292">
    <property type="entry name" value="PAX"/>
    <property type="match status" value="1"/>
</dbReference>
<evidence type="ECO:0000256" key="2">
    <source>
        <dbReference type="ARBA" id="ARBA00022473"/>
    </source>
</evidence>
<keyword evidence="6" id="KW-0804">Transcription</keyword>
<reference evidence="9" key="2">
    <citation type="submission" date="2025-08" db="UniProtKB">
        <authorList>
            <consortium name="Ensembl"/>
        </authorList>
    </citation>
    <scope>IDENTIFICATION</scope>
</reference>
<sequence length="99" mass="10813">MQNPHGLGGLFVNGRPLPACKRQRIIELASCGVRTSDISRSLKVRRGWAGAEHMVGVWWVGVPYWGGGVGYAGMLGGIARRSEAWIVGMRKGSQDHRLQ</sequence>
<dbReference type="Gene3D" id="1.10.10.10">
    <property type="entry name" value="Winged helix-like DNA-binding domain superfamily/Winged helix DNA-binding domain"/>
    <property type="match status" value="1"/>
</dbReference>
<organism evidence="9 10">
    <name type="scientific">Anas platyrhynchos platyrhynchos</name>
    <name type="common">Northern mallard</name>
    <dbReference type="NCBI Taxonomy" id="8840"/>
    <lineage>
        <taxon>Eukaryota</taxon>
        <taxon>Metazoa</taxon>
        <taxon>Chordata</taxon>
        <taxon>Craniata</taxon>
        <taxon>Vertebrata</taxon>
        <taxon>Euteleostomi</taxon>
        <taxon>Archelosauria</taxon>
        <taxon>Archosauria</taxon>
        <taxon>Dinosauria</taxon>
        <taxon>Saurischia</taxon>
        <taxon>Theropoda</taxon>
        <taxon>Coelurosauria</taxon>
        <taxon>Aves</taxon>
        <taxon>Neognathae</taxon>
        <taxon>Galloanserae</taxon>
        <taxon>Anseriformes</taxon>
        <taxon>Anatidae</taxon>
        <taxon>Anatinae</taxon>
        <taxon>Anas</taxon>
    </lineage>
</organism>
<dbReference type="PANTHER" id="PTHR45636:SF48">
    <property type="entry name" value="PAIRED BOX PROTEIN PAX-6"/>
    <property type="match status" value="1"/>
</dbReference>
<proteinExistence type="predicted"/>
<dbReference type="PRINTS" id="PR00027">
    <property type="entry name" value="PAIREDBOX"/>
</dbReference>
<dbReference type="InterPro" id="IPR036388">
    <property type="entry name" value="WH-like_DNA-bd_sf"/>
</dbReference>
<keyword evidence="10" id="KW-1185">Reference proteome</keyword>
<dbReference type="InterPro" id="IPR009057">
    <property type="entry name" value="Homeodomain-like_sf"/>
</dbReference>
<evidence type="ECO:0000256" key="7">
    <source>
        <dbReference type="ARBA" id="ARBA00023242"/>
    </source>
</evidence>
<dbReference type="GO" id="GO:0000981">
    <property type="term" value="F:DNA-binding transcription factor activity, RNA polymerase II-specific"/>
    <property type="evidence" value="ECO:0007669"/>
    <property type="project" value="TreeGrafter"/>
</dbReference>
<keyword evidence="3" id="KW-0563">Paired box</keyword>
<dbReference type="GO" id="GO:0005634">
    <property type="term" value="C:nucleus"/>
    <property type="evidence" value="ECO:0007669"/>
    <property type="project" value="UniProtKB-SubCell"/>
</dbReference>
<dbReference type="GO" id="GO:0000978">
    <property type="term" value="F:RNA polymerase II cis-regulatory region sequence-specific DNA binding"/>
    <property type="evidence" value="ECO:0007669"/>
    <property type="project" value="TreeGrafter"/>
</dbReference>
<evidence type="ECO:0000259" key="8">
    <source>
        <dbReference type="PROSITE" id="PS51057"/>
    </source>
</evidence>
<dbReference type="PANTHER" id="PTHR45636">
    <property type="entry name" value="PAIRED BOX PROTEIN PAX-6-RELATED-RELATED"/>
    <property type="match status" value="1"/>
</dbReference>
<reference evidence="9" key="3">
    <citation type="submission" date="2025-09" db="UniProtKB">
        <authorList>
            <consortium name="Ensembl"/>
        </authorList>
    </citation>
    <scope>IDENTIFICATION</scope>
</reference>
<evidence type="ECO:0000313" key="9">
    <source>
        <dbReference type="Ensembl" id="ENSAPLP00000029252.1"/>
    </source>
</evidence>